<dbReference type="EMBL" id="MH639091">
    <property type="protein sequence ID" value="QBO71568.1"/>
    <property type="molecule type" value="Genomic_DNA"/>
</dbReference>
<evidence type="ECO:0000313" key="2">
    <source>
        <dbReference type="EMBL" id="ARO77434.1"/>
    </source>
</evidence>
<proteinExistence type="predicted"/>
<organismHost>
    <name type="scientific">Bos taurus</name>
    <name type="common">Bovine</name>
    <dbReference type="NCBI Taxonomy" id="9913"/>
</organismHost>
<keyword evidence="1" id="KW-0812">Transmembrane</keyword>
<reference evidence="3" key="2">
    <citation type="journal article" date="2017" name="Genome Announc.">
        <title>Complete Genome Sequence of Lumpy Skin Disease Virus Isolate SERBIA/Bujanovac/2016, Detected during an Outbreak in the Balkan Area.</title>
        <authorList>
            <person name="Toplak I."/>
            <person name="Petrovic T."/>
            <person name="Vidanovic D."/>
            <person name="Lazic S."/>
            <person name="Sekler M."/>
            <person name="Manic M."/>
            <person name="Petrovic M."/>
            <person name="Kuhar U."/>
        </authorList>
    </citation>
    <scope>NUCLEOTIDE SEQUENCE [LARGE SCALE GENOMIC DNA]</scope>
    <source>
        <strain evidence="3">SERBIA/Bujanovac/2016</strain>
    </source>
</reference>
<evidence type="ECO:0000256" key="1">
    <source>
        <dbReference type="SAM" id="Phobius"/>
    </source>
</evidence>
<feature type="transmembrane region" description="Helical" evidence="1">
    <location>
        <begin position="6"/>
        <end position="24"/>
    </location>
</feature>
<protein>
    <submittedName>
        <fullName evidence="4">EEV126</fullName>
    </submittedName>
    <submittedName>
        <fullName evidence="2">Putative EEV glycoprotein</fullName>
    </submittedName>
</protein>
<sequence>MGIVSVVYVVVPFSFIVLLSYIFFEYKNVIKKMLFKKKGKNQKRTCVRLNSITYSTNSIKSTISESTWSNCSNDTFVKNEKENVEIVEIKRCDNELIEESNNNVLENGCTTNTGEENLIWDDNNVYDLPPNDSVYDLPPNDLSCNNDCVYTLPDDNVSNIEEKITKLIHKNNSESNYYNCC</sequence>
<dbReference type="Proteomes" id="UP000316129">
    <property type="component" value="Segment"/>
</dbReference>
<dbReference type="EMBL" id="KY829023">
    <property type="protein sequence ID" value="ARO77434.1"/>
    <property type="molecule type" value="Genomic_DNA"/>
</dbReference>
<accession>A0A1W6S9V2</accession>
<dbReference type="EMBL" id="KY702007">
    <property type="protein sequence ID" value="ART89452.1"/>
    <property type="molecule type" value="Genomic_DNA"/>
</dbReference>
<keyword evidence="1" id="KW-0472">Membrane</keyword>
<gene>
    <name evidence="2" type="primary">LD126</name>
</gene>
<name>A0A1W6S9V2_LSDV</name>
<dbReference type="Proteomes" id="UP000320780">
    <property type="component" value="Segment"/>
</dbReference>
<organism evidence="2">
    <name type="scientific">Lumpy skin disease virus</name>
    <name type="common">LSDV</name>
    <dbReference type="NCBI Taxonomy" id="59509"/>
    <lineage>
        <taxon>Viruses</taxon>
        <taxon>Varidnaviria</taxon>
        <taxon>Bamfordvirae</taxon>
        <taxon>Nucleocytoviricota</taxon>
        <taxon>Pokkesviricetes</taxon>
        <taxon>Chitovirales</taxon>
        <taxon>Poxviridae</taxon>
        <taxon>Chordopoxvirinae</taxon>
        <taxon>Capripoxvirus</taxon>
        <taxon>Capripoxvirus lumpyskinpox</taxon>
    </lineage>
</organism>
<reference evidence="4" key="3">
    <citation type="submission" date="2018-07" db="EMBL/GenBank/DDBJ databases">
        <authorList>
            <person name="Erster O."/>
            <person name="Giuni Rubinstein M."/>
            <person name="Menasherow S."/>
            <person name="Ivanova E."/>
            <person name="Stram Y."/>
        </authorList>
    </citation>
    <scope>NUCLEOTIDE SEQUENCE</scope>
    <source>
        <strain evidence="4">ISR_EZ06</strain>
    </source>
</reference>
<reference evidence="2" key="1">
    <citation type="journal article" date="2017" name="Genome Announc.">
        <title>Complete Genome Sequence of the Lumpy Skin Disease Virus Isolated from the First Reported Case in Greece in 2015.</title>
        <authorList>
            <person name="Agianniotaki E.I."/>
            <person name="Mathijs E."/>
            <person name="Vandenbussche F."/>
            <person name="Tasioudi K.E."/>
            <person name="Haegeman A."/>
            <person name="Iliadou P."/>
            <person name="Chaintoutis S.C."/>
            <person name="Dovas C.I."/>
            <person name="Van Borm S."/>
            <person name="Chondrokouki E.D."/>
            <person name="De Clercq K."/>
        </authorList>
    </citation>
    <scope>NUCLEOTIDE SEQUENCE [LARGE SCALE GENOMIC DNA]</scope>
    <source>
        <strain evidence="2">Evros/GR/15</strain>
    </source>
</reference>
<keyword evidence="1" id="KW-1133">Transmembrane helix</keyword>
<evidence type="ECO:0000313" key="3">
    <source>
        <dbReference type="EMBL" id="ART89452.1"/>
    </source>
</evidence>
<evidence type="ECO:0000313" key="4">
    <source>
        <dbReference type="EMBL" id="QBO71568.1"/>
    </source>
</evidence>